<comment type="caution">
    <text evidence="2">The sequence shown here is derived from an EMBL/GenBank/DDBJ whole genome shotgun (WGS) entry which is preliminary data.</text>
</comment>
<proteinExistence type="predicted"/>
<keyword evidence="1" id="KW-0812">Transmembrane</keyword>
<keyword evidence="3" id="KW-1185">Reference proteome</keyword>
<evidence type="ECO:0000313" key="3">
    <source>
        <dbReference type="Proteomes" id="UP000536685"/>
    </source>
</evidence>
<keyword evidence="1" id="KW-0472">Membrane</keyword>
<sequence length="206" mass="21673">MMPPESMLRDALREPVSTVVHQALMDASAEAEVMAGRGRGGLLFRRLSRRAAAVIAAVTLSSAVVAAAAIPFALDVLFPPPVSTSFTFESGVVCDIDIKVTPDFASNRHPEASMDVAQRFVRSLDIAALPIQHAIDHPSGERSAMALAEEAAKAAREAAGLPEPTPDPHWAEAEAVSSAVTAAIRAELADKGMEYGVSIETGTQCR</sequence>
<evidence type="ECO:0000313" key="2">
    <source>
        <dbReference type="EMBL" id="MBB5842645.1"/>
    </source>
</evidence>
<keyword evidence="1" id="KW-1133">Transmembrane helix</keyword>
<feature type="transmembrane region" description="Helical" evidence="1">
    <location>
        <begin position="51"/>
        <end position="74"/>
    </location>
</feature>
<dbReference type="Proteomes" id="UP000536685">
    <property type="component" value="Unassembled WGS sequence"/>
</dbReference>
<gene>
    <name evidence="2" type="ORF">HD599_000968</name>
</gene>
<dbReference type="AlphaFoldDB" id="A0A841AM99"/>
<organism evidence="2 3">
    <name type="scientific">Conyzicola lurida</name>
    <dbReference type="NCBI Taxonomy" id="1172621"/>
    <lineage>
        <taxon>Bacteria</taxon>
        <taxon>Bacillati</taxon>
        <taxon>Actinomycetota</taxon>
        <taxon>Actinomycetes</taxon>
        <taxon>Micrococcales</taxon>
        <taxon>Microbacteriaceae</taxon>
        <taxon>Conyzicola</taxon>
    </lineage>
</organism>
<reference evidence="2 3" key="1">
    <citation type="submission" date="2020-08" db="EMBL/GenBank/DDBJ databases">
        <title>Sequencing the genomes of 1000 actinobacteria strains.</title>
        <authorList>
            <person name="Klenk H.-P."/>
        </authorList>
    </citation>
    <scope>NUCLEOTIDE SEQUENCE [LARGE SCALE GENOMIC DNA]</scope>
    <source>
        <strain evidence="2 3">DSM 105784</strain>
    </source>
</reference>
<evidence type="ECO:0000256" key="1">
    <source>
        <dbReference type="SAM" id="Phobius"/>
    </source>
</evidence>
<dbReference type="EMBL" id="JACHMJ010000001">
    <property type="protein sequence ID" value="MBB5842645.1"/>
    <property type="molecule type" value="Genomic_DNA"/>
</dbReference>
<protein>
    <submittedName>
        <fullName evidence="2">Uncharacterized protein</fullName>
    </submittedName>
</protein>
<name>A0A841AM99_9MICO</name>
<dbReference type="RefSeq" id="WP_184234144.1">
    <property type="nucleotide sequence ID" value="NZ_JACHMJ010000001.1"/>
</dbReference>
<accession>A0A841AM99</accession>